<dbReference type="InterPro" id="IPR022162">
    <property type="entry name" value="TRPC4AP"/>
</dbReference>
<feature type="region of interest" description="Disordered" evidence="1">
    <location>
        <begin position="350"/>
        <end position="382"/>
    </location>
</feature>
<dbReference type="PANTHER" id="PTHR31743">
    <property type="entry name" value="TRANSIENT RECEPTOR POTENTIAL CHANNEL 4-ASSOCIATED PROTEIN TCPC4AP"/>
    <property type="match status" value="1"/>
</dbReference>
<evidence type="ECO:0000256" key="1">
    <source>
        <dbReference type="SAM" id="MobiDB-lite"/>
    </source>
</evidence>
<dbReference type="GO" id="GO:0019902">
    <property type="term" value="F:phosphatase binding"/>
    <property type="evidence" value="ECO:0007669"/>
    <property type="project" value="TreeGrafter"/>
</dbReference>
<organism evidence="2">
    <name type="scientific">Trypanosoma congolense (strain IL3000)</name>
    <dbReference type="NCBI Taxonomy" id="1068625"/>
    <lineage>
        <taxon>Eukaryota</taxon>
        <taxon>Discoba</taxon>
        <taxon>Euglenozoa</taxon>
        <taxon>Kinetoplastea</taxon>
        <taxon>Metakinetoplastina</taxon>
        <taxon>Trypanosomatida</taxon>
        <taxon>Trypanosomatidae</taxon>
        <taxon>Trypanosoma</taxon>
        <taxon>Nannomonas</taxon>
    </lineage>
</organism>
<evidence type="ECO:0000313" key="2">
    <source>
        <dbReference type="EMBL" id="CCC95469.1"/>
    </source>
</evidence>
<dbReference type="EMBL" id="HE575324">
    <property type="protein sequence ID" value="CCC95469.1"/>
    <property type="molecule type" value="Genomic_DNA"/>
</dbReference>
<accession>G0V1E8</accession>
<feature type="compositionally biased region" description="Gly residues" evidence="1">
    <location>
        <begin position="354"/>
        <end position="365"/>
    </location>
</feature>
<dbReference type="GO" id="GO:0031464">
    <property type="term" value="C:Cul4A-RING E3 ubiquitin ligase complex"/>
    <property type="evidence" value="ECO:0007669"/>
    <property type="project" value="InterPro"/>
</dbReference>
<sequence length="1246" mass="138207">MCALELLRERLSGKARVRFHGVPSWAQCASAVDATTLAQHNLLEALSKGQSELLRDIASAWAQGNFAKVHRCLQRCLAYFDPTKPHILAYFVGLGGIDLFVTLLCDLNMPDGFERNTSDPLSTWRSQPLSHLQLLNATELILRILTELLVCHNELGWYCYDRHPGLFFRLLELAKAPDLRLVSLMALEHLLLCVGPVLEISKVPALQELIRAEDDGMLAAVCRVVSLLTVSDIVLDQQDSTLRHSPFPENILPLQRVQRVVDSNVLWLIGEKGLVKRLIALCEMKGEGSLRPALGAGGHPLQSSAYFLPDSILEEIQAGVAATYSDLGEPTVPRVTFESFLAWEAAGGERRQVGGSGDSDIGGGMVSESGEDAAPSTAGGPLLDNVAATPLRRALDTIMVPRLDDDAESSASVDAAGSSIDFSWFIGCMDVRQRWRLRDLTLSEELDDTRVLLGGFGPVSDEGARREFQKQKRVFWDFLQPMLPIQLIPGGEHIVANAQSEVMFVLNVMLSTFFVGDVWRIMKECDWVGVASRFYERVFGSHDGRPTISPYLEQLGRMPGLQQLPRFLTPAADGREKKKTSESQVQQRHVNFNNNIGDSCVACGSSSSASSNIADGAMSAGERLFKSIRAGEDKEAYRRFSDAGRVVDDEEGISEKDHNHEIETIRKLELLRSMLEFWNTQDRVECSMLKEGDISCQSIPLALKVAMTLASRDEDCCVETMACHALEGYLRCFSFGFEGRTSPAAPQKIVGDVLMSSILEHRVYNATYVPGLSGSLFPSKRIESVFSLLGELVRYHYGNLKILQDYIVGDVDLSHLNGSHSTALPHARQLHVGSERMEQLIRLPPLDREEHEPFAKVLLRRISRHGCDTNLFLRSLLISLTPGLRSKINYMWKPVTDDTVDARELLSVSSRVGDIVTCCPNRFSYVGTCSRSFVVLLAERQRKARALVRGGMTGGDGAAHTPEGVSSVTGPASLLSPDATLWDMLQMLLRVPHRYSVEERPFPQFFDDYDRAIVMGSIDLPPVGPPPHLAVPLFSEEGCHASLVRIEEVLFQKPHELVYGILGPLHAERFHSTGRLCGVTTCIFVFARVARLGGASAVRDVLENIKPLARVGYEKWREHRYATSHCARGKKRRESEGAGNNSVGDHSVPDSRCHCQAGDGTLRCSSFLLHGHCAPRSAVALYHMNYGGCFFCNMFRLLCCWVGHYGACQRYVETLFYCTEVPFAELKCVMLYLFRLLPDFFMLEAP</sequence>
<gene>
    <name evidence="2" type="ORF">TCIL3000_11_9270</name>
</gene>
<name>G0V1E8_TRYCI</name>
<dbReference type="VEuPathDB" id="TriTrypDB:TcIL3000.11.9270"/>
<protein>
    <submittedName>
        <fullName evidence="2">Uncharacterized protein TCIL3000_11_9270</fullName>
    </submittedName>
</protein>
<dbReference type="PANTHER" id="PTHR31743:SF1">
    <property type="entry name" value="SHORT TRANSIENT RECEPTOR POTENTIAL CHANNEL 4-ASSOCIATED PROTEIN"/>
    <property type="match status" value="1"/>
</dbReference>
<dbReference type="AlphaFoldDB" id="G0V1E8"/>
<reference evidence="2" key="1">
    <citation type="journal article" date="2012" name="Proc. Natl. Acad. Sci. U.S.A.">
        <title>Antigenic diversity is generated by distinct evolutionary mechanisms in African trypanosome species.</title>
        <authorList>
            <person name="Jackson A.P."/>
            <person name="Berry A."/>
            <person name="Aslett M."/>
            <person name="Allison H.C."/>
            <person name="Burton P."/>
            <person name="Vavrova-Anderson J."/>
            <person name="Brown R."/>
            <person name="Browne H."/>
            <person name="Corton N."/>
            <person name="Hauser H."/>
            <person name="Gamble J."/>
            <person name="Gilderthorp R."/>
            <person name="Marcello L."/>
            <person name="McQuillan J."/>
            <person name="Otto T.D."/>
            <person name="Quail M.A."/>
            <person name="Sanders M.J."/>
            <person name="van Tonder A."/>
            <person name="Ginger M.L."/>
            <person name="Field M.C."/>
            <person name="Barry J.D."/>
            <person name="Hertz-Fowler C."/>
            <person name="Berriman M."/>
        </authorList>
    </citation>
    <scope>NUCLEOTIDE SEQUENCE</scope>
    <source>
        <strain evidence="2">IL3000</strain>
    </source>
</reference>
<feature type="region of interest" description="Disordered" evidence="1">
    <location>
        <begin position="1127"/>
        <end position="1146"/>
    </location>
</feature>
<proteinExistence type="predicted"/>
<dbReference type="GO" id="GO:0006511">
    <property type="term" value="P:ubiquitin-dependent protein catabolic process"/>
    <property type="evidence" value="ECO:0007669"/>
    <property type="project" value="InterPro"/>
</dbReference>